<evidence type="ECO:0000256" key="7">
    <source>
        <dbReference type="ARBA" id="ARBA00032230"/>
    </source>
</evidence>
<feature type="domain" description="Beta galactosidase small chain/" evidence="9">
    <location>
        <begin position="831"/>
        <end position="1103"/>
    </location>
</feature>
<evidence type="ECO:0000256" key="5">
    <source>
        <dbReference type="ARBA" id="ARBA00022801"/>
    </source>
</evidence>
<accession>A0AAX3M289</accession>
<dbReference type="Gene3D" id="2.70.98.10">
    <property type="match status" value="1"/>
</dbReference>
<evidence type="ECO:0000256" key="4">
    <source>
        <dbReference type="ARBA" id="ARBA00013303"/>
    </source>
</evidence>
<dbReference type="InterPro" id="IPR050347">
    <property type="entry name" value="Bact_Beta-galactosidase"/>
</dbReference>
<dbReference type="PRINTS" id="PR00132">
    <property type="entry name" value="GLHYDRLASE2"/>
</dbReference>
<dbReference type="InterPro" id="IPR008979">
    <property type="entry name" value="Galactose-bd-like_sf"/>
</dbReference>
<dbReference type="Proteomes" id="UP001220509">
    <property type="component" value="Chromosome"/>
</dbReference>
<dbReference type="InterPro" id="IPR014718">
    <property type="entry name" value="GH-type_carb-bd"/>
</dbReference>
<dbReference type="SUPFAM" id="SSF49785">
    <property type="entry name" value="Galactose-binding domain-like"/>
    <property type="match status" value="1"/>
</dbReference>
<dbReference type="InterPro" id="IPR032312">
    <property type="entry name" value="LacZ_4"/>
</dbReference>
<dbReference type="Pfam" id="PF02837">
    <property type="entry name" value="Glyco_hydro_2_N"/>
    <property type="match status" value="1"/>
</dbReference>
<dbReference type="Pfam" id="PF00703">
    <property type="entry name" value="Glyco_hydro_2"/>
    <property type="match status" value="1"/>
</dbReference>
<organism evidence="10 11">
    <name type="scientific">Paenibacillus kyungheensis</name>
    <dbReference type="NCBI Taxonomy" id="1452732"/>
    <lineage>
        <taxon>Bacteria</taxon>
        <taxon>Bacillati</taxon>
        <taxon>Bacillota</taxon>
        <taxon>Bacilli</taxon>
        <taxon>Bacillales</taxon>
        <taxon>Paenibacillaceae</taxon>
        <taxon>Paenibacillus</taxon>
    </lineage>
</organism>
<evidence type="ECO:0000256" key="2">
    <source>
        <dbReference type="ARBA" id="ARBA00007401"/>
    </source>
</evidence>
<dbReference type="InterPro" id="IPR013783">
    <property type="entry name" value="Ig-like_fold"/>
</dbReference>
<dbReference type="Gene3D" id="2.60.40.10">
    <property type="entry name" value="Immunoglobulins"/>
    <property type="match status" value="2"/>
</dbReference>
<dbReference type="SMART" id="SM01038">
    <property type="entry name" value="Bgal_small_N"/>
    <property type="match status" value="1"/>
</dbReference>
<dbReference type="EMBL" id="CP117416">
    <property type="protein sequence ID" value="WCT55656.1"/>
    <property type="molecule type" value="Genomic_DNA"/>
</dbReference>
<dbReference type="PANTHER" id="PTHR46323:SF2">
    <property type="entry name" value="BETA-GALACTOSIDASE"/>
    <property type="match status" value="1"/>
</dbReference>
<keyword evidence="6 8" id="KW-0326">Glycosidase</keyword>
<evidence type="ECO:0000313" key="10">
    <source>
        <dbReference type="EMBL" id="WCT55656.1"/>
    </source>
</evidence>
<dbReference type="InterPro" id="IPR017853">
    <property type="entry name" value="GH"/>
</dbReference>
<dbReference type="EC" id="3.2.1.23" evidence="3 8"/>
<gene>
    <name evidence="10" type="ORF">PQ456_21325</name>
</gene>
<dbReference type="GO" id="GO:0004565">
    <property type="term" value="F:beta-galactosidase activity"/>
    <property type="evidence" value="ECO:0007669"/>
    <property type="project" value="UniProtKB-EC"/>
</dbReference>
<proteinExistence type="inferred from homology"/>
<keyword evidence="5 8" id="KW-0378">Hydrolase</keyword>
<dbReference type="Pfam" id="PF16353">
    <property type="entry name" value="LacZ_4"/>
    <property type="match status" value="1"/>
</dbReference>
<dbReference type="PROSITE" id="PS00719">
    <property type="entry name" value="GLYCOSYL_HYDROL_F2_1"/>
    <property type="match status" value="1"/>
</dbReference>
<dbReference type="AlphaFoldDB" id="A0AAX3M289"/>
<sequence>MSTKEVIDLRNQKYTYTAPPNGFPEWNRNPGIFRLNRLDAHASVIPYDSVEQTLNGEIADSPYYQSLNGTWQFAWAENPDQRIVDFYTKEYDTSTWKTIPVPAHWQMHGYDAPHYTNVRYPWDGHEDIQPPEAPTQFNPVGSYVRTFSVPQDWQEKGSVYIHFAGVESAFYIWVNGDLVGYSEDSFTPAEFDLTPYLQAGENKLAVEVYRWCDSSWLEDQDFWRLSGIFRDVYLYALPDTHIQDFFVHTDLDQQFQDAQLTVDLTLHHSGSAMARPDPTDSLRFTDVAKESYSIHAQLYDADRNPLWDLPLSSPVSFPFNATEGLEGGDIHRTQIQLSANVINPLKWSAEAPHLYYLVLTLKDTNGHIIHYTGCQVGFRTFAIEGNVMKINGKTVVFKGVNRHEFNAVTGRAITREDMIADIHLMKSYNINAVRTSHYPNHPLWYELCNQYGLYVIDEVNLESHGAWTYGQKELLNTVPGSNPDWTYNVLDRTNSMFQRDKNHPSIVIWSLGNESFGGDNFLHMADFLRKADPSRVVHYEGVFHYRPSEDASDIESQMYTHIREIEKYAQHNPIKPFILCEYSHAMGNSCGGLAEYWKLFDRYEVLQGGFIWDWIDQAIQTQTEDGTTYLAYGGDFGESPHDGNFCGDGLIFADRTVSAKLAEVKKCYEQVKFNWRLGEDHPVDDGLESNAVITTKHLSAGEAVIEVELTNQYLFTSLEEFDFKWILTANGQLADQGVLSHVVCAPGQNVTVTLPELKQIPRAPGVEYILTLSVVLRADQLWAQAGHEVAFSQFTLPVVLSFGSHHDAELHDPEPISESSLVAVQHAGMIMINGEGFSIIFDSTNGEMLSYQINKVQLLAQAPAPHFWRAMTDNDRGNHLDEHSEVWRSASDERELVHFEVDLARAQDIIIIKVEYLLPTAGYSQCFVDYHIFADGRVEVTQRLNPGKDLPEIPEIGMLLMMDASFDQLSWYGLGPHETYWDRQASGKVGIYTGTVAEQMAPYLKPQECGNKVDVRSATITNRDGVGLQITGLPLVELNVLPYTPAELEAAPHHYQLPASGHTVVRINDKQTGVGGDDSWGSEPHEQYRLYANRSYTYSYVMQGIVK</sequence>
<dbReference type="Gene3D" id="2.60.120.260">
    <property type="entry name" value="Galactose-binding domain-like"/>
    <property type="match status" value="1"/>
</dbReference>
<evidence type="ECO:0000256" key="6">
    <source>
        <dbReference type="ARBA" id="ARBA00023295"/>
    </source>
</evidence>
<dbReference type="InterPro" id="IPR004199">
    <property type="entry name" value="B-gal_small/dom_5"/>
</dbReference>
<dbReference type="Pfam" id="PF02929">
    <property type="entry name" value="Bgal_small_N"/>
    <property type="match status" value="1"/>
</dbReference>
<dbReference type="InterPro" id="IPR006102">
    <property type="entry name" value="Ig-like_GH2"/>
</dbReference>
<evidence type="ECO:0000256" key="1">
    <source>
        <dbReference type="ARBA" id="ARBA00001412"/>
    </source>
</evidence>
<dbReference type="SUPFAM" id="SSF74650">
    <property type="entry name" value="Galactose mutarotase-like"/>
    <property type="match status" value="1"/>
</dbReference>
<comment type="similarity">
    <text evidence="2 8">Belongs to the glycosyl hydrolase 2 family.</text>
</comment>
<dbReference type="Gene3D" id="3.20.20.80">
    <property type="entry name" value="Glycosidases"/>
    <property type="match status" value="1"/>
</dbReference>
<evidence type="ECO:0000256" key="3">
    <source>
        <dbReference type="ARBA" id="ARBA00012756"/>
    </source>
</evidence>
<dbReference type="Pfam" id="PF02836">
    <property type="entry name" value="Glyco_hydro_2_C"/>
    <property type="match status" value="1"/>
</dbReference>
<dbReference type="InterPro" id="IPR023232">
    <property type="entry name" value="Glyco_hydro_2_AS"/>
</dbReference>
<evidence type="ECO:0000313" key="11">
    <source>
        <dbReference type="Proteomes" id="UP001220509"/>
    </source>
</evidence>
<comment type="catalytic activity">
    <reaction evidence="1 8">
        <text>Hydrolysis of terminal non-reducing beta-D-galactose residues in beta-D-galactosides.</text>
        <dbReference type="EC" id="3.2.1.23"/>
    </reaction>
</comment>
<dbReference type="GO" id="GO:0009341">
    <property type="term" value="C:beta-galactosidase complex"/>
    <property type="evidence" value="ECO:0007669"/>
    <property type="project" value="InterPro"/>
</dbReference>
<dbReference type="InterPro" id="IPR036156">
    <property type="entry name" value="Beta-gal/glucu_dom_sf"/>
</dbReference>
<dbReference type="KEGG" id="pka:PQ456_21325"/>
<protein>
    <recommendedName>
        <fullName evidence="4 8">Beta-galactosidase</fullName>
        <ecNumber evidence="3 8">3.2.1.23</ecNumber>
    </recommendedName>
    <alternativeName>
        <fullName evidence="7 8">Lactase</fullName>
    </alternativeName>
</protein>
<dbReference type="GO" id="GO:0030246">
    <property type="term" value="F:carbohydrate binding"/>
    <property type="evidence" value="ECO:0007669"/>
    <property type="project" value="InterPro"/>
</dbReference>
<evidence type="ECO:0000259" key="9">
    <source>
        <dbReference type="SMART" id="SM01038"/>
    </source>
</evidence>
<dbReference type="InterPro" id="IPR006103">
    <property type="entry name" value="Glyco_hydro_2_cat"/>
</dbReference>
<dbReference type="PANTHER" id="PTHR46323">
    <property type="entry name" value="BETA-GALACTOSIDASE"/>
    <property type="match status" value="1"/>
</dbReference>
<dbReference type="InterPro" id="IPR006104">
    <property type="entry name" value="Glyco_hydro_2_N"/>
</dbReference>
<evidence type="ECO:0000256" key="8">
    <source>
        <dbReference type="RuleBase" id="RU361154"/>
    </source>
</evidence>
<dbReference type="InterPro" id="IPR011013">
    <property type="entry name" value="Gal_mutarotase_sf_dom"/>
</dbReference>
<dbReference type="GO" id="GO:0005990">
    <property type="term" value="P:lactose catabolic process"/>
    <property type="evidence" value="ECO:0007669"/>
    <property type="project" value="TreeGrafter"/>
</dbReference>
<reference evidence="10 11" key="1">
    <citation type="submission" date="2023-02" db="EMBL/GenBank/DDBJ databases">
        <title>Genome sequence of Paenibacillus kyungheensis KACC 18744.</title>
        <authorList>
            <person name="Kim S."/>
            <person name="Heo J."/>
            <person name="Kwon S.-W."/>
        </authorList>
    </citation>
    <scope>NUCLEOTIDE SEQUENCE [LARGE SCALE GENOMIC DNA]</scope>
    <source>
        <strain evidence="10 11">KACC 18744</strain>
    </source>
</reference>
<keyword evidence="11" id="KW-1185">Reference proteome</keyword>
<name>A0AAX3M289_9BACL</name>
<dbReference type="PROSITE" id="PS00608">
    <property type="entry name" value="GLYCOSYL_HYDROL_F2_2"/>
    <property type="match status" value="1"/>
</dbReference>
<dbReference type="InterPro" id="IPR023230">
    <property type="entry name" value="Glyco_hydro_2_CS"/>
</dbReference>
<dbReference type="SUPFAM" id="SSF51445">
    <property type="entry name" value="(Trans)glycosidases"/>
    <property type="match status" value="1"/>
</dbReference>
<dbReference type="InterPro" id="IPR006101">
    <property type="entry name" value="Glyco_hydro_2"/>
</dbReference>
<dbReference type="SUPFAM" id="SSF49303">
    <property type="entry name" value="beta-Galactosidase/glucuronidase domain"/>
    <property type="match status" value="2"/>
</dbReference>